<reference evidence="9 10" key="3">
    <citation type="journal article" date="2020" name="Int. J. Syst. Evol. Microbiol.">
        <title>Corynebacterium silvaticum sp. nov., a unique group of NTTB corynebacteria in wild boar and roe deer.</title>
        <authorList>
            <person name="Dangel A."/>
            <person name="Berger A."/>
            <person name="Rau J."/>
            <person name="Eisenberg T."/>
            <person name="Kampfer P."/>
            <person name="Margos G."/>
            <person name="Contzen M."/>
            <person name="Busse H.J."/>
            <person name="Konrad R."/>
            <person name="Peters M."/>
            <person name="Sting R."/>
            <person name="Sing A."/>
        </authorList>
    </citation>
    <scope>NUCLEOTIDE SEQUENCE [LARGE SCALE GENOMIC DNA]</scope>
    <source>
        <strain evidence="9 10">PO100/5</strain>
    </source>
</reference>
<evidence type="ECO:0000256" key="3">
    <source>
        <dbReference type="ARBA" id="ARBA00004961"/>
    </source>
</evidence>
<dbReference type="InterPro" id="IPR039104">
    <property type="entry name" value="6PGL"/>
</dbReference>
<dbReference type="EC" id="3.1.1.31" evidence="5 7"/>
<reference evidence="9 10" key="1">
    <citation type="journal article" date="2014" name="BMC Vet. Res.">
        <title>First report of Corynebacterium pseudotuberculosis from caseous lymphadenitis lesions in Black Alentejano pig (Sus scrofa domesticus).</title>
        <authorList>
            <person name="Oliveira M."/>
            <person name="Barroco C."/>
            <person name="Mottola C."/>
            <person name="Santos R."/>
            <person name="Lemsaddek A."/>
            <person name="Tavares L."/>
            <person name="Semedo-Lemsaddek T."/>
        </authorList>
    </citation>
    <scope>NUCLEOTIDE SEQUENCE [LARGE SCALE GENOMIC DNA]</scope>
    <source>
        <strain evidence="9 10">PO100/5</strain>
    </source>
</reference>
<evidence type="ECO:0000313" key="10">
    <source>
        <dbReference type="Proteomes" id="UP000195652"/>
    </source>
</evidence>
<protein>
    <recommendedName>
        <fullName evidence="6 7">6-phosphogluconolactonase</fullName>
        <shortName evidence="7">6PGL</shortName>
        <ecNumber evidence="5 7">3.1.1.31</ecNumber>
    </recommendedName>
</protein>
<dbReference type="EMBL" id="CP021417">
    <property type="protein sequence ID" value="ARU46205.1"/>
    <property type="molecule type" value="Genomic_DNA"/>
</dbReference>
<comment type="function">
    <text evidence="2 7">Hydrolysis of 6-phosphogluconolactone to 6-phosphogluconate.</text>
</comment>
<reference evidence="9 10" key="4">
    <citation type="journal article" date="2020" name="PLoS ONE">
        <title>Taxonomic classification of strain PO100/5 shows a broader geographic distribution and genetic markers of the recently described Corynebacterium silvaticum.</title>
        <authorList>
            <person name="Viana M.V.C."/>
            <person name="Profeta R."/>
            <person name="da Silva A.L."/>
            <person name="Hurtado R."/>
            <person name="Cerqueira J.C."/>
            <person name="Ribeiro B.F.S."/>
            <person name="Almeida M.O."/>
            <person name="Morais-Rodrigues F."/>
            <person name="Soares S.C."/>
            <person name="Oliveira M."/>
            <person name="Tavares L."/>
            <person name="Figueiredo H."/>
            <person name="Wattam A.R."/>
            <person name="Barh D."/>
            <person name="Ghosh P."/>
            <person name="Silva A."/>
            <person name="Azevedo V."/>
        </authorList>
    </citation>
    <scope>NUCLEOTIDE SEQUENCE [LARGE SCALE GENOMIC DNA]</scope>
    <source>
        <strain evidence="9 10">PO100/5</strain>
    </source>
</reference>
<dbReference type="KEGG" id="csil:CBE74_06580"/>
<dbReference type="GeneID" id="75007915"/>
<dbReference type="Gene3D" id="3.40.50.1360">
    <property type="match status" value="1"/>
</dbReference>
<feature type="domain" description="Glucosamine/galactosamine-6-phosphate isomerase" evidence="8">
    <location>
        <begin position="9"/>
        <end position="226"/>
    </location>
</feature>
<evidence type="ECO:0000256" key="4">
    <source>
        <dbReference type="ARBA" id="ARBA00010662"/>
    </source>
</evidence>
<evidence type="ECO:0000256" key="5">
    <source>
        <dbReference type="ARBA" id="ARBA00013198"/>
    </source>
</evidence>
<gene>
    <name evidence="7 9" type="primary">pgl</name>
    <name evidence="9" type="ORF">CBE74_06580</name>
</gene>
<dbReference type="Proteomes" id="UP000195652">
    <property type="component" value="Chromosome"/>
</dbReference>
<evidence type="ECO:0000256" key="6">
    <source>
        <dbReference type="ARBA" id="ARBA00020337"/>
    </source>
</evidence>
<dbReference type="GO" id="GO:0005975">
    <property type="term" value="P:carbohydrate metabolic process"/>
    <property type="evidence" value="ECO:0007669"/>
    <property type="project" value="UniProtKB-UniRule"/>
</dbReference>
<dbReference type="InterPro" id="IPR006148">
    <property type="entry name" value="Glc/Gal-6P_isomerase"/>
</dbReference>
<organism evidence="9 10">
    <name type="scientific">Corynebacterium silvaticum</name>
    <dbReference type="NCBI Taxonomy" id="2320431"/>
    <lineage>
        <taxon>Bacteria</taxon>
        <taxon>Bacillati</taxon>
        <taxon>Actinomycetota</taxon>
        <taxon>Actinomycetes</taxon>
        <taxon>Mycobacteriales</taxon>
        <taxon>Corynebacteriaceae</taxon>
        <taxon>Corynebacterium</taxon>
    </lineage>
</organism>
<keyword evidence="7 9" id="KW-0378">Hydrolase</keyword>
<dbReference type="AlphaFoldDB" id="A0A7Y4LJ51"/>
<evidence type="ECO:0000256" key="7">
    <source>
        <dbReference type="RuleBase" id="RU365095"/>
    </source>
</evidence>
<name>A0A7Y4LJ51_9CORY</name>
<dbReference type="UniPathway" id="UPA00115">
    <property type="reaction ID" value="UER00409"/>
</dbReference>
<comment type="similarity">
    <text evidence="4 7">Belongs to the glucosamine/galactosamine-6-phosphate isomerase family. 6-phosphogluconolactonase subfamily.</text>
</comment>
<evidence type="ECO:0000256" key="1">
    <source>
        <dbReference type="ARBA" id="ARBA00000832"/>
    </source>
</evidence>
<dbReference type="PANTHER" id="PTHR11054">
    <property type="entry name" value="6-PHOSPHOGLUCONOLACTONASE"/>
    <property type="match status" value="1"/>
</dbReference>
<dbReference type="GO" id="GO:0006098">
    <property type="term" value="P:pentose-phosphate shunt"/>
    <property type="evidence" value="ECO:0007669"/>
    <property type="project" value="UniProtKB-UniPathway"/>
</dbReference>
<dbReference type="InterPro" id="IPR037171">
    <property type="entry name" value="NagB/RpiA_transferase-like"/>
</dbReference>
<dbReference type="OrthoDB" id="9810967at2"/>
<evidence type="ECO:0000259" key="8">
    <source>
        <dbReference type="Pfam" id="PF01182"/>
    </source>
</evidence>
<evidence type="ECO:0000256" key="2">
    <source>
        <dbReference type="ARBA" id="ARBA00002681"/>
    </source>
</evidence>
<reference evidence="9 10" key="2">
    <citation type="journal article" date="2020" name="Antonie Van Leeuwenhoek">
        <title>Phylogenomic characterisation of a novel corynebacterial species pathogenic to animals.</title>
        <authorList>
            <person name="Moller J."/>
            <person name="Musella L."/>
            <person name="Melnikov V."/>
            <person name="Geissdorfer W."/>
            <person name="Burkovski A."/>
            <person name="Sangal V."/>
        </authorList>
    </citation>
    <scope>NUCLEOTIDE SEQUENCE [LARGE SCALE GENOMIC DNA]</scope>
    <source>
        <strain evidence="9 10">PO100/5</strain>
    </source>
</reference>
<comment type="catalytic activity">
    <reaction evidence="1 7">
        <text>6-phospho-D-glucono-1,5-lactone + H2O = 6-phospho-D-gluconate + H(+)</text>
        <dbReference type="Rhea" id="RHEA:12556"/>
        <dbReference type="ChEBI" id="CHEBI:15377"/>
        <dbReference type="ChEBI" id="CHEBI:15378"/>
        <dbReference type="ChEBI" id="CHEBI:57955"/>
        <dbReference type="ChEBI" id="CHEBI:58759"/>
        <dbReference type="EC" id="3.1.1.31"/>
    </reaction>
</comment>
<dbReference type="RefSeq" id="WP_087454021.1">
    <property type="nucleotide sequence ID" value="NZ_CP021417.2"/>
</dbReference>
<comment type="pathway">
    <text evidence="3 7">Carbohydrate degradation; pentose phosphate pathway; D-ribulose 5-phosphate from D-glucose 6-phosphate (oxidative stage): step 2/3.</text>
</comment>
<keyword evidence="10" id="KW-1185">Reference proteome</keyword>
<dbReference type="PANTHER" id="PTHR11054:SF0">
    <property type="entry name" value="6-PHOSPHOGLUCONOLACTONASE"/>
    <property type="match status" value="1"/>
</dbReference>
<dbReference type="InterPro" id="IPR005900">
    <property type="entry name" value="6-phosphogluconolactonase_DevB"/>
</dbReference>
<dbReference type="SUPFAM" id="SSF100950">
    <property type="entry name" value="NagB/RpiA/CoA transferase-like"/>
    <property type="match status" value="1"/>
</dbReference>
<evidence type="ECO:0000313" key="9">
    <source>
        <dbReference type="EMBL" id="ARU46205.1"/>
    </source>
</evidence>
<accession>A0A7Y4LJ51</accession>
<sequence length="236" mass="24900">MVTVCPVSDLDAIAETAAEKIIDLCQSAAETGGVTGDGTVRIVLTGGGAGIRTLEKLVDAPITWSRVHVFFGDERNVPVTDPESNEGQARQALLDRIDIPEDNIHGYRLGELSLSDAAEEYAQVLHSYAPQGFDLHLLGMGGEGHINSIFPYAEAAAEETRLVIPVTDSPKPPAERATLTFPAIARAQRVWLLVAGAEKAEAAHHVAVGSNPLDWPAAGARGAQETLLIVAQDAAP</sequence>
<dbReference type="GO" id="GO:0017057">
    <property type="term" value="F:6-phosphogluconolactonase activity"/>
    <property type="evidence" value="ECO:0007669"/>
    <property type="project" value="UniProtKB-UniRule"/>
</dbReference>
<dbReference type="CDD" id="cd01400">
    <property type="entry name" value="6PGL"/>
    <property type="match status" value="1"/>
</dbReference>
<proteinExistence type="inferred from homology"/>
<dbReference type="NCBIfam" id="TIGR01198">
    <property type="entry name" value="pgl"/>
    <property type="match status" value="1"/>
</dbReference>
<dbReference type="Pfam" id="PF01182">
    <property type="entry name" value="Glucosamine_iso"/>
    <property type="match status" value="1"/>
</dbReference>